<dbReference type="EMBL" id="BAEH01000110">
    <property type="protein sequence ID" value="GAB20281.1"/>
    <property type="molecule type" value="Genomic_DNA"/>
</dbReference>
<comment type="caution">
    <text evidence="1">The sequence shown here is derived from an EMBL/GenBank/DDBJ whole genome shotgun (WGS) entry which is preliminary data.</text>
</comment>
<evidence type="ECO:0000313" key="1">
    <source>
        <dbReference type="EMBL" id="GAB20281.1"/>
    </source>
</evidence>
<reference evidence="1 2" key="1">
    <citation type="submission" date="2011-12" db="EMBL/GenBank/DDBJ databases">
        <title>Whole genome shotgun sequence of Gordonia effusa NBRC 100432.</title>
        <authorList>
            <person name="Yoshida I."/>
            <person name="Takarada H."/>
            <person name="Hosoyama A."/>
            <person name="Tsuchikane K."/>
            <person name="Katsumata H."/>
            <person name="Yamazaki S."/>
            <person name="Fujita N."/>
        </authorList>
    </citation>
    <scope>NUCLEOTIDE SEQUENCE [LARGE SCALE GENOMIC DNA]</scope>
    <source>
        <strain evidence="1 2">NBRC 100432</strain>
    </source>
</reference>
<proteinExistence type="predicted"/>
<gene>
    <name evidence="1" type="ORF">GOEFS_110_00090</name>
</gene>
<sequence length="66" mass="7724">MSRFVDDRPFLSEPSGPPRTLAVLLNRLSVEFKSEDVRRKSVDAWLSHNVPTPRLERELRAEHLLR</sequence>
<dbReference type="Proteomes" id="UP000035034">
    <property type="component" value="Unassembled WGS sequence"/>
</dbReference>
<organism evidence="1 2">
    <name type="scientific">Gordonia effusa NBRC 100432</name>
    <dbReference type="NCBI Taxonomy" id="1077974"/>
    <lineage>
        <taxon>Bacteria</taxon>
        <taxon>Bacillati</taxon>
        <taxon>Actinomycetota</taxon>
        <taxon>Actinomycetes</taxon>
        <taxon>Mycobacteriales</taxon>
        <taxon>Gordoniaceae</taxon>
        <taxon>Gordonia</taxon>
    </lineage>
</organism>
<evidence type="ECO:0000313" key="2">
    <source>
        <dbReference type="Proteomes" id="UP000035034"/>
    </source>
</evidence>
<dbReference type="AlphaFoldDB" id="H0R5D0"/>
<keyword evidence="2" id="KW-1185">Reference proteome</keyword>
<accession>H0R5D0</accession>
<protein>
    <submittedName>
        <fullName evidence="1">Uncharacterized protein</fullName>
    </submittedName>
</protein>
<name>H0R5D0_9ACTN</name>